<name>A0A382P5F8_9ZZZZ</name>
<dbReference type="EMBL" id="UINC01105027">
    <property type="protein sequence ID" value="SVC68639.1"/>
    <property type="molecule type" value="Genomic_DNA"/>
</dbReference>
<protein>
    <submittedName>
        <fullName evidence="1">Uncharacterized protein</fullName>
    </submittedName>
</protein>
<evidence type="ECO:0000313" key="1">
    <source>
        <dbReference type="EMBL" id="SVC68639.1"/>
    </source>
</evidence>
<accession>A0A382P5F8</accession>
<reference evidence="1" key="1">
    <citation type="submission" date="2018-05" db="EMBL/GenBank/DDBJ databases">
        <authorList>
            <person name="Lanie J.A."/>
            <person name="Ng W.-L."/>
            <person name="Kazmierczak K.M."/>
            <person name="Andrzejewski T.M."/>
            <person name="Davidsen T.M."/>
            <person name="Wayne K.J."/>
            <person name="Tettelin H."/>
            <person name="Glass J.I."/>
            <person name="Rusch D."/>
            <person name="Podicherti R."/>
            <person name="Tsui H.-C.T."/>
            <person name="Winkler M.E."/>
        </authorList>
    </citation>
    <scope>NUCLEOTIDE SEQUENCE</scope>
</reference>
<gene>
    <name evidence="1" type="ORF">METZ01_LOCUS321493</name>
</gene>
<dbReference type="AlphaFoldDB" id="A0A382P5F8"/>
<proteinExistence type="predicted"/>
<organism evidence="1">
    <name type="scientific">marine metagenome</name>
    <dbReference type="NCBI Taxonomy" id="408172"/>
    <lineage>
        <taxon>unclassified sequences</taxon>
        <taxon>metagenomes</taxon>
        <taxon>ecological metagenomes</taxon>
    </lineage>
</organism>
<sequence>MICIKADIPQEICDIDDELKAIYHSKDTVCIWVFKTRDERNKFMDETVGMKKSERETHFAENYG</sequence>